<dbReference type="NCBIfam" id="NF047558">
    <property type="entry name" value="TPR_END_plus"/>
    <property type="match status" value="1"/>
</dbReference>
<feature type="transmembrane region" description="Helical" evidence="5">
    <location>
        <begin position="2280"/>
        <end position="2306"/>
    </location>
</feature>
<dbReference type="CDD" id="cd00198">
    <property type="entry name" value="vWFA"/>
    <property type="match status" value="1"/>
</dbReference>
<dbReference type="PROSITE" id="PS50234">
    <property type="entry name" value="VWFA"/>
    <property type="match status" value="1"/>
</dbReference>
<feature type="transmembrane region" description="Helical" evidence="5">
    <location>
        <begin position="1631"/>
        <end position="1650"/>
    </location>
</feature>
<dbReference type="GO" id="GO:0005524">
    <property type="term" value="F:ATP binding"/>
    <property type="evidence" value="ECO:0007669"/>
    <property type="project" value="UniProtKB-KW"/>
</dbReference>
<keyword evidence="5" id="KW-0812">Transmembrane</keyword>
<feature type="transmembrane region" description="Helical" evidence="5">
    <location>
        <begin position="2772"/>
        <end position="2796"/>
    </location>
</feature>
<dbReference type="InterPro" id="IPR002035">
    <property type="entry name" value="VWF_A"/>
</dbReference>
<dbReference type="InterPro" id="IPR011703">
    <property type="entry name" value="ATPase_AAA-3"/>
</dbReference>
<organism evidence="8 9">
    <name type="scientific">Symbiodinium necroappetens</name>
    <dbReference type="NCBI Taxonomy" id="1628268"/>
    <lineage>
        <taxon>Eukaryota</taxon>
        <taxon>Sar</taxon>
        <taxon>Alveolata</taxon>
        <taxon>Dinophyceae</taxon>
        <taxon>Suessiales</taxon>
        <taxon>Symbiodiniaceae</taxon>
        <taxon>Symbiodinium</taxon>
    </lineage>
</organism>
<evidence type="ECO:0000313" key="9">
    <source>
        <dbReference type="Proteomes" id="UP000601435"/>
    </source>
</evidence>
<dbReference type="Pfam" id="PF01882">
    <property type="entry name" value="DUF58"/>
    <property type="match status" value="1"/>
</dbReference>
<evidence type="ECO:0000256" key="5">
    <source>
        <dbReference type="SAM" id="Phobius"/>
    </source>
</evidence>
<feature type="transmembrane region" description="Helical" evidence="5">
    <location>
        <begin position="2556"/>
        <end position="2574"/>
    </location>
</feature>
<dbReference type="SUPFAM" id="SSF52540">
    <property type="entry name" value="P-loop containing nucleoside triphosphate hydrolases"/>
    <property type="match status" value="2"/>
</dbReference>
<reference evidence="8" key="1">
    <citation type="submission" date="2021-02" db="EMBL/GenBank/DDBJ databases">
        <authorList>
            <person name="Dougan E. K."/>
            <person name="Rhodes N."/>
            <person name="Thang M."/>
            <person name="Chan C."/>
        </authorList>
    </citation>
    <scope>NUCLEOTIDE SEQUENCE</scope>
</reference>
<feature type="transmembrane region" description="Helical" evidence="5">
    <location>
        <begin position="2336"/>
        <end position="2357"/>
    </location>
</feature>
<name>A0A812LBX9_9DINO</name>
<dbReference type="Pfam" id="PF00005">
    <property type="entry name" value="ABC_tran"/>
    <property type="match status" value="1"/>
</dbReference>
<dbReference type="Pfam" id="PF02230">
    <property type="entry name" value="Abhydrolase_2"/>
    <property type="match status" value="1"/>
</dbReference>
<evidence type="ECO:0000256" key="2">
    <source>
        <dbReference type="ARBA" id="ARBA00022741"/>
    </source>
</evidence>
<proteinExistence type="predicted"/>
<dbReference type="SUPFAM" id="SSF53474">
    <property type="entry name" value="alpha/beta-Hydrolases"/>
    <property type="match status" value="1"/>
</dbReference>
<feature type="transmembrane region" description="Helical" evidence="5">
    <location>
        <begin position="2668"/>
        <end position="2690"/>
    </location>
</feature>
<feature type="transmembrane region" description="Helical" evidence="5">
    <location>
        <begin position="2395"/>
        <end position="2416"/>
    </location>
</feature>
<evidence type="ECO:0000256" key="3">
    <source>
        <dbReference type="ARBA" id="ARBA00022840"/>
    </source>
</evidence>
<evidence type="ECO:0000256" key="1">
    <source>
        <dbReference type="ARBA" id="ARBA00012825"/>
    </source>
</evidence>
<feature type="transmembrane region" description="Helical" evidence="5">
    <location>
        <begin position="2702"/>
        <end position="2722"/>
    </location>
</feature>
<dbReference type="PANTHER" id="PTHR42759">
    <property type="entry name" value="MOXR FAMILY PROTEIN"/>
    <property type="match status" value="1"/>
</dbReference>
<dbReference type="InterPro" id="IPR003439">
    <property type="entry name" value="ABC_transporter-like_ATP-bd"/>
</dbReference>
<dbReference type="CDD" id="cd00009">
    <property type="entry name" value="AAA"/>
    <property type="match status" value="1"/>
</dbReference>
<dbReference type="PROSITE" id="PS50893">
    <property type="entry name" value="ABC_TRANSPORTER_2"/>
    <property type="match status" value="1"/>
</dbReference>
<dbReference type="GO" id="GO:0016887">
    <property type="term" value="F:ATP hydrolysis activity"/>
    <property type="evidence" value="ECO:0007669"/>
    <property type="project" value="InterPro"/>
</dbReference>
<dbReference type="CDD" id="cd03230">
    <property type="entry name" value="ABC_DR_subfamily_A"/>
    <property type="match status" value="1"/>
</dbReference>
<dbReference type="InterPro" id="IPR050764">
    <property type="entry name" value="CbbQ/NirQ/NorQ/GpvN"/>
</dbReference>
<feature type="transmembrane region" description="Helical" evidence="5">
    <location>
        <begin position="2580"/>
        <end position="2601"/>
    </location>
</feature>
<dbReference type="FunFam" id="3.40.50.300:FF:000640">
    <property type="entry name" value="MoxR family ATPase"/>
    <property type="match status" value="1"/>
</dbReference>
<evidence type="ECO:0000259" key="6">
    <source>
        <dbReference type="PROSITE" id="PS50234"/>
    </source>
</evidence>
<feature type="transmembrane region" description="Helical" evidence="5">
    <location>
        <begin position="2808"/>
        <end position="2826"/>
    </location>
</feature>
<feature type="domain" description="ABC transporter" evidence="7">
    <location>
        <begin position="1914"/>
        <end position="2144"/>
    </location>
</feature>
<feature type="transmembrane region" description="Helical" evidence="5">
    <location>
        <begin position="2465"/>
        <end position="2488"/>
    </location>
</feature>
<dbReference type="EC" id="6.6.1.1" evidence="1"/>
<comment type="caution">
    <text evidence="8">The sequence shown here is derived from an EMBL/GenBank/DDBJ whole genome shotgun (WGS) entry which is preliminary data.</text>
</comment>
<dbReference type="InterPro" id="IPR036465">
    <property type="entry name" value="vWFA_dom_sf"/>
</dbReference>
<accession>A0A812LBX9</accession>
<feature type="transmembrane region" description="Helical" evidence="5">
    <location>
        <begin position="2363"/>
        <end position="2388"/>
    </location>
</feature>
<dbReference type="InterPro" id="IPR003593">
    <property type="entry name" value="AAA+_ATPase"/>
</dbReference>
<dbReference type="InterPro" id="IPR041628">
    <property type="entry name" value="ChlI/MoxR_AAA_lid"/>
</dbReference>
<dbReference type="Gene3D" id="3.40.50.1820">
    <property type="entry name" value="alpha/beta hydrolase"/>
    <property type="match status" value="1"/>
</dbReference>
<feature type="transmembrane region" description="Helical" evidence="5">
    <location>
        <begin position="2242"/>
        <end position="2260"/>
    </location>
</feature>
<dbReference type="PANTHER" id="PTHR42759:SF1">
    <property type="entry name" value="MAGNESIUM-CHELATASE SUBUNIT CHLD"/>
    <property type="match status" value="1"/>
</dbReference>
<dbReference type="Pfam" id="PF07726">
    <property type="entry name" value="AAA_3"/>
    <property type="match status" value="1"/>
</dbReference>
<comment type="pathway">
    <text evidence="4">Porphyrin-containing compound metabolism.</text>
</comment>
<feature type="transmembrane region" description="Helical" evidence="5">
    <location>
        <begin position="2637"/>
        <end position="2656"/>
    </location>
</feature>
<dbReference type="OrthoDB" id="444631at2759"/>
<dbReference type="EMBL" id="CAJNJA010009220">
    <property type="protein sequence ID" value="CAE7244318.1"/>
    <property type="molecule type" value="Genomic_DNA"/>
</dbReference>
<keyword evidence="3" id="KW-0067">ATP-binding</keyword>
<sequence length="3165" mass="346100">MAEVRAQCEKFQKTFQSLRDEIGKVIVGHREIVDGILIGIFSGGNVLLEGVPGLGKTLLVRTLAEAVTLEFSRIQFTPDLMPADIIGTNIVMEDPDTGRRKFEFQHGPIFAQIVLADEINRATPKTQSALLEAMQERSVTVGGEIYKLEKPFFVLATQNPIEQEGTYPLPEAQLDRFLLKLQVGYSALEDLMTILDRTTGTAAADVRHVIDGPGIIAAQQLVRNAVVAPHVKEYAARLVLATHPEGKFAPEITNRYLRVGSSPRGAQALILASKVKALTDGRYHVSYADVQEVAPMCLRHRIIMNFEAEADRVLPDSIVDEIVRQTDRLQPVKGLDDLLGSDLIARIGRLDIASRKVFAGKLKGERRSKKRGESVEFADHRPYVVGDDLRHIDWNIYGRLDRLFMKLFLEEEDLSLWLVADASMSMATGNPSKFRFVQQACAALGYIGLVNYNRVTLAAIAERIATEEGGPPPSVGGVASTLRNLRGRRRLHEMGSWLCNLQPGGNTNFAEACKRLALSRQGRGVMVLFSDLFLKEGYEQGLRYLIGRGYDVIVIQVLSPQEVNPEIGGDLRLKDLEDGDTAEITISGPLLKRYKANLASYIDEVRMFCARREITHMTIQSDTDIEALLLDYLRARGVVKGDMQANAPFQRLRKNILLLLQLIALALGIAAIGQPTVEGTSATAERIVFVIDRSASMSAVDGPDGTSRLDRAKADALAYIDSMSDGTILSETDAQEAMIIVFDASAEVLLPYTSNKSRLRAAVRGLEPTDAPSNISQAMRLARANVDMFREGIGMIPGAPIVVWSDGRVDGTDDVQLHPQTQVEYRRVGEADAANVSITSMRVERAFDDPEKATVFVAMQNSSADDREVLVEFGVNGTVQAARARTLPGLAEDGRPVPAGVVFEFNRSQQAILSATIAVDDALAADNTARVFLPSAEQLSIALVTPGNLFLSTAFEGMPVRLTTMTPDEYEGIRADARLDEYDVFVMDGWMPVLERADAGDGPSLPPGRYLIFGQIPTMRGLAPGEAGKIEESAIVTDHLRDHPALRLSAIESIVIGAAQSIDASSEVTVLAETTHGPGIVEAADGPVKAIVVAFDASESSWPFDPGFILFLANAVEYLGSDGGDFTQEDITPGGTLTTRLPVDARDVKVVTPDGQRFTVNPSSDGRISYGPIPTAGLYEVTWDGPPGPRDPVIDGRPHRPIPVNLFDPEESSLRVAENLALVTGVTSTSNADAATAGEERLPLRHWALLGLLGMLMLEWYIYNRKVSGQDPKRLTSVAEVGWSNRVVSDSMCPVFVNITGGDESESGLIIVESGSGKQICARVVLPFASTPGKTARFEASTPIPPPPEYFRISDNRYVEVTVRTAGEAETMRFVAMSSSDGVQLTDPPVSREAVTILTVGQSSLKDSLSFFGMSFGPNGARVINQGAGEEELPYAVFDVPSHKLATRLPSYEGIDMIALADEAIDALDPGAVGAIRDWVARGGRLLLMPARATTPLDAWGIAGELEWYRVDGADEIRPTGSASQYWHDETVEIEYEIGQDDERRTARFAQYERRIGYGQVVLLRDAPRYDNIPPELRSRFWVEALQAADSPARHWSGGSHYGYLPSWIDQSLSYQSMDRATRLLENTEPFPIWIFAVIVAAMGLLVGPVDLLVLKRLRKRQYSWATTLLWVSIACALTASLPNIIRPSEAQVGRFTVLDAIQGEPIAMRTGYTTVFSASSVRASVTDDDPEALWRPIPSLAGGGNAGFIGASPITIAQPVSPLPTNVRLPTWSLRTFQDEATAPLPYEARAERVDGWKYEITIDGIDPSSAIEAYAVIEGSRFVAEIDRDSPDSTRTLIRTTRDVLAPMRDVDAFGGRWTPTVVVDDEHLNDLLHTLTGGAHRRTALLEQETTRGHVLVGIVFDAPGGSDPVISMTNCTVRYGTLTALDDLSLEIGPGEAFGFIGPNGAGKSTTMKILAGLLRPDTGRATVDSLDVVTRSRDVRRRVGYMPDFLGVYDDLTVDEYLQFFASAFKIKRSTRAGLITEILELTDLTAKRHAMVDSLSRGMQQRLGIARVLIHDPKVLLLDEPASGLDPRARIEMRSLLVELRRMGKTIMVSSHILSELHEMCSSIGIIEQGKLLFAGTLDEAFARAGSAQRIHLKLETDAEAALRAIVTDERVRDAKIVESELVLELTPGTHAHHFVFERLTAAGARIASFTPREEKLEDVFLRLTKGAVHPIVSREMAVAGRRWTTYALRSLFVFGVLAIVVLAFVSVFIDGAHRNTTEQLDRITALAPQLVTGMIWATFVSLMFLAPVLTCGAICEEKLGRTLPALLTTPLTTTQIVFGKLAARLFQLALLVLCGVPILLLLRVYGGYSVGLVLKGTCLTLSAAFLASSVALMYSIWHKRAWTALIYALLTMIVYFAAPMAYIGAFMGGVFGQSAAFAEAMKYLPYASPPFMLAVATAPEAGAAPPLNLLSEHGWLWCSLFTIAVGWGVGLFSSLVLRRVMLAEARGWSAGSSGFVPGAGVRGRGGRKAKRSVRQRTSSRTVCKHLEAPVFWRDRKLPMVKSRTGKALVALLFLAVGGLFYYYGEYDEMDFHMVITCLVLVILLATAATVTTNTITAEREARSLDVLLTTPMTVHSIMGQKYLGNMVRLLPGPLFLTGHYLVFGIRGDTQLWQVAHVLGVTLGYTSLLVGSGLLAGTIFKRPITAMATNMGLALVLWIGLPMATAIASELFNAHDSFLPGTVALSVNPVYLIASGIDYAFDRTAGSEVQFGMRWDDIQATLYHTIVIVSSVAALIAGVLLTRLAGWWLRIHTMKRPARITALVTAALAMAILFSPNARAQSAPSPSDRAAWHEKRTSELTQRYRDAYEAGDYAEAVRAGYELVRHDQLNGLAAYNLACAYALDGRLDEGAKWLRNAGTHGYDRPEHARYDPDLDAIREHPVYREAMQVIRTNREHDFEQFKAWWERRPLIVIEPETKPDGPMPLIVALHGYGSSGEDMVERWRKAASDAGAVLVAPESGRTVEGRDGYQWSKEDEADWVVRRSVERVRAHTKIDPERIVLTGFSQGGFVAIRHGLKYPESVAGVIPVAGLYDERRTPFNEFKATTPLPRFFLMVGAQDEMLESMRLAEEAFEQRGGEVELVVYEGVGHGFPPNTDEELARALTYILQGDGTPSE</sequence>
<dbReference type="GO" id="GO:0005886">
    <property type="term" value="C:plasma membrane"/>
    <property type="evidence" value="ECO:0007669"/>
    <property type="project" value="UniProtKB-SubCell"/>
</dbReference>
<dbReference type="InterPro" id="IPR027417">
    <property type="entry name" value="P-loop_NTPase"/>
</dbReference>
<dbReference type="Gene3D" id="1.10.8.80">
    <property type="entry name" value="Magnesium chelatase subunit I, C-Terminal domain"/>
    <property type="match status" value="1"/>
</dbReference>
<dbReference type="Pfam" id="PF17863">
    <property type="entry name" value="AAA_lid_2"/>
    <property type="match status" value="1"/>
</dbReference>
<gene>
    <name evidence="8" type="primary">yeaC</name>
    <name evidence="8" type="ORF">SNEC2469_LOCUS4654</name>
</gene>
<dbReference type="SUPFAM" id="SSF53300">
    <property type="entry name" value="vWA-like"/>
    <property type="match status" value="1"/>
</dbReference>
<dbReference type="InterPro" id="IPR029058">
    <property type="entry name" value="AB_hydrolase_fold"/>
</dbReference>
<keyword evidence="5" id="KW-1133">Transmembrane helix</keyword>
<dbReference type="Gene3D" id="3.40.50.300">
    <property type="entry name" value="P-loop containing nucleotide triphosphate hydrolases"/>
    <property type="match status" value="2"/>
</dbReference>
<keyword evidence="2" id="KW-0547">Nucleotide-binding</keyword>
<dbReference type="InterPro" id="IPR002881">
    <property type="entry name" value="DUF58"/>
</dbReference>
<evidence type="ECO:0000313" key="8">
    <source>
        <dbReference type="EMBL" id="CAE7244318.1"/>
    </source>
</evidence>
<dbReference type="Proteomes" id="UP000601435">
    <property type="component" value="Unassembled WGS sequence"/>
</dbReference>
<dbReference type="GO" id="GO:0016851">
    <property type="term" value="F:magnesium chelatase activity"/>
    <property type="evidence" value="ECO:0007669"/>
    <property type="project" value="UniProtKB-EC"/>
</dbReference>
<dbReference type="GO" id="GO:0140359">
    <property type="term" value="F:ABC-type transporter activity"/>
    <property type="evidence" value="ECO:0007669"/>
    <property type="project" value="InterPro"/>
</dbReference>
<dbReference type="SMART" id="SM00382">
    <property type="entry name" value="AAA"/>
    <property type="match status" value="2"/>
</dbReference>
<evidence type="ECO:0000259" key="7">
    <source>
        <dbReference type="PROSITE" id="PS50893"/>
    </source>
</evidence>
<dbReference type="Pfam" id="PF13519">
    <property type="entry name" value="VWA_2"/>
    <property type="match status" value="1"/>
</dbReference>
<protein>
    <recommendedName>
        <fullName evidence="1">magnesium chelatase</fullName>
        <ecNumber evidence="1">6.6.1.1</ecNumber>
    </recommendedName>
</protein>
<evidence type="ECO:0000256" key="4">
    <source>
        <dbReference type="ARBA" id="ARBA00023444"/>
    </source>
</evidence>
<dbReference type="InterPro" id="IPR003140">
    <property type="entry name" value="PLipase/COase/thioEstase"/>
</dbReference>
<feature type="domain" description="VWFA" evidence="6">
    <location>
        <begin position="686"/>
        <end position="887"/>
    </location>
</feature>
<dbReference type="Gene3D" id="3.40.50.410">
    <property type="entry name" value="von Willebrand factor, type A domain"/>
    <property type="match status" value="1"/>
</dbReference>
<dbReference type="Pfam" id="PF12679">
    <property type="entry name" value="ABC2_membrane_2"/>
    <property type="match status" value="1"/>
</dbReference>
<keyword evidence="9" id="KW-1185">Reference proteome</keyword>
<keyword evidence="5" id="KW-0472">Membrane</keyword>